<dbReference type="AlphaFoldDB" id="A0A3R7LQS9"/>
<evidence type="ECO:0000313" key="3">
    <source>
        <dbReference type="Proteomes" id="UP000283509"/>
    </source>
</evidence>
<feature type="region of interest" description="Disordered" evidence="1">
    <location>
        <begin position="374"/>
        <end position="395"/>
    </location>
</feature>
<dbReference type="Proteomes" id="UP000283509">
    <property type="component" value="Unassembled WGS sequence"/>
</dbReference>
<keyword evidence="3" id="KW-1185">Reference proteome</keyword>
<protein>
    <recommendedName>
        <fullName evidence="4">Protein kinase domain-containing protein</fullName>
    </recommendedName>
</protein>
<feature type="region of interest" description="Disordered" evidence="1">
    <location>
        <begin position="30"/>
        <end position="69"/>
    </location>
</feature>
<sequence length="448" mass="51452">MLTRASSIKRPLADAVEIQPRKKMKTCLEEHQVASNREVSLAPSRKRPLVDAVEIRPRKRRRTSLDEEQFALSVQKIAQAPSAEFPLQEKDETEHRKNLSLGEQHVAKNEEKASQTPSANSQRKDKRKQKSSCEEPVAVRQEHTAQVPPRKGARKDEGEQEPQQTAVKINFTENKNRMSQMKKSDLFQECSERLSARAPRYSFKQEIAFLSGICEDYHLPVLSQEEYHACLEGLSGARDRGIHRRFHFNQEKGLVLMYAKTPYTFRSMVREALVMKLLADHDGFQRLKGVYLKKRCLVTKNAGWNLFPRQLKAKHKYPIMLQIFRALVKLHQHDFAYNNLKASNICVKFTQPEPTVTLTSYRLITVSSSRPGIRSKSLFTPEPHETENPDRRGVESDALGLGKLLQQVYRSKEIPGVLTRWRQMSREASSSAGNLIFMLLRALREHTG</sequence>
<organism evidence="2 3">
    <name type="scientific">Penaeus vannamei</name>
    <name type="common">Whiteleg shrimp</name>
    <name type="synonym">Litopenaeus vannamei</name>
    <dbReference type="NCBI Taxonomy" id="6689"/>
    <lineage>
        <taxon>Eukaryota</taxon>
        <taxon>Metazoa</taxon>
        <taxon>Ecdysozoa</taxon>
        <taxon>Arthropoda</taxon>
        <taxon>Crustacea</taxon>
        <taxon>Multicrustacea</taxon>
        <taxon>Malacostraca</taxon>
        <taxon>Eumalacostraca</taxon>
        <taxon>Eucarida</taxon>
        <taxon>Decapoda</taxon>
        <taxon>Dendrobranchiata</taxon>
        <taxon>Penaeoidea</taxon>
        <taxon>Penaeidae</taxon>
        <taxon>Penaeus</taxon>
    </lineage>
</organism>
<dbReference type="Gene3D" id="1.10.510.10">
    <property type="entry name" value="Transferase(Phosphotransferase) domain 1"/>
    <property type="match status" value="1"/>
</dbReference>
<proteinExistence type="predicted"/>
<feature type="compositionally biased region" description="Basic and acidic residues" evidence="1">
    <location>
        <begin position="382"/>
        <end position="395"/>
    </location>
</feature>
<evidence type="ECO:0008006" key="4">
    <source>
        <dbReference type="Google" id="ProtNLM"/>
    </source>
</evidence>
<evidence type="ECO:0000256" key="1">
    <source>
        <dbReference type="SAM" id="MobiDB-lite"/>
    </source>
</evidence>
<evidence type="ECO:0000313" key="2">
    <source>
        <dbReference type="EMBL" id="ROT61928.1"/>
    </source>
</evidence>
<reference evidence="2 3" key="1">
    <citation type="submission" date="2018-04" db="EMBL/GenBank/DDBJ databases">
        <authorList>
            <person name="Zhang X."/>
            <person name="Yuan J."/>
            <person name="Li F."/>
            <person name="Xiang J."/>
        </authorList>
    </citation>
    <scope>NUCLEOTIDE SEQUENCE [LARGE SCALE GENOMIC DNA]</scope>
    <source>
        <tissue evidence="2">Muscle</tissue>
    </source>
</reference>
<dbReference type="EMBL" id="QCYY01003913">
    <property type="protein sequence ID" value="ROT61928.1"/>
    <property type="molecule type" value="Genomic_DNA"/>
</dbReference>
<dbReference type="InterPro" id="IPR011009">
    <property type="entry name" value="Kinase-like_dom_sf"/>
</dbReference>
<feature type="region of interest" description="Disordered" evidence="1">
    <location>
        <begin position="102"/>
        <end position="168"/>
    </location>
</feature>
<comment type="caution">
    <text evidence="2">The sequence shown here is derived from an EMBL/GenBank/DDBJ whole genome shotgun (WGS) entry which is preliminary data.</text>
</comment>
<reference evidence="2 3" key="2">
    <citation type="submission" date="2019-01" db="EMBL/GenBank/DDBJ databases">
        <title>The decoding of complex shrimp genome reveals the adaptation for benthos swimmer, frequently molting mechanism and breeding impact on genome.</title>
        <authorList>
            <person name="Sun Y."/>
            <person name="Gao Y."/>
            <person name="Yu Y."/>
        </authorList>
    </citation>
    <scope>NUCLEOTIDE SEQUENCE [LARGE SCALE GENOMIC DNA]</scope>
    <source>
        <tissue evidence="2">Muscle</tissue>
    </source>
</reference>
<gene>
    <name evidence="2" type="ORF">C7M84_020243</name>
</gene>
<accession>A0A3R7LQS9</accession>
<name>A0A3R7LQS9_PENVA</name>
<dbReference type="SUPFAM" id="SSF56112">
    <property type="entry name" value="Protein kinase-like (PK-like)"/>
    <property type="match status" value="1"/>
</dbReference>